<dbReference type="InterPro" id="IPR029069">
    <property type="entry name" value="HotDog_dom_sf"/>
</dbReference>
<reference evidence="4" key="1">
    <citation type="submission" date="2022-08" db="EMBL/GenBank/DDBJ databases">
        <title>A Global Phylogenomic Analysis of the Shiitake Genus Lentinula.</title>
        <authorList>
            <consortium name="DOE Joint Genome Institute"/>
            <person name="Sierra-Patev S."/>
            <person name="Min B."/>
            <person name="Naranjo-Ortiz M."/>
            <person name="Looney B."/>
            <person name="Konkel Z."/>
            <person name="Slot J.C."/>
            <person name="Sakamoto Y."/>
            <person name="Steenwyk J.L."/>
            <person name="Rokas A."/>
            <person name="Carro J."/>
            <person name="Camarero S."/>
            <person name="Ferreira P."/>
            <person name="Molpeceres G."/>
            <person name="Ruiz-Duenas F.J."/>
            <person name="Serrano A."/>
            <person name="Henrissat B."/>
            <person name="Drula E."/>
            <person name="Hughes K.W."/>
            <person name="Mata J.L."/>
            <person name="Ishikawa N.K."/>
            <person name="Vargas-Isla R."/>
            <person name="Ushijima S."/>
            <person name="Smith C.A."/>
            <person name="Ahrendt S."/>
            <person name="Andreopoulos W."/>
            <person name="He G."/>
            <person name="Labutti K."/>
            <person name="Lipzen A."/>
            <person name="Ng V."/>
            <person name="Riley R."/>
            <person name="Sandor L."/>
            <person name="Barry K."/>
            <person name="Martinez A.T."/>
            <person name="Xiao Y."/>
            <person name="Gibbons J.G."/>
            <person name="Terashima K."/>
            <person name="Grigoriev I.V."/>
            <person name="Hibbett D.S."/>
        </authorList>
    </citation>
    <scope>NUCLEOTIDE SEQUENCE</scope>
    <source>
        <strain evidence="4">RHP3577 ss4</strain>
    </source>
</reference>
<name>A0ABQ8VAV5_9AGAR</name>
<evidence type="ECO:0000259" key="3">
    <source>
        <dbReference type="Pfam" id="PF03061"/>
    </source>
</evidence>
<feature type="domain" description="Thioesterase" evidence="3">
    <location>
        <begin position="99"/>
        <end position="177"/>
    </location>
</feature>
<comment type="similarity">
    <text evidence="1">Belongs to the thioesterase PaaI family.</text>
</comment>
<accession>A0ABQ8VAV5</accession>
<dbReference type="SUPFAM" id="SSF54637">
    <property type="entry name" value="Thioesterase/thiol ester dehydrase-isomerase"/>
    <property type="match status" value="1"/>
</dbReference>
<evidence type="ECO:0000256" key="1">
    <source>
        <dbReference type="ARBA" id="ARBA00008324"/>
    </source>
</evidence>
<dbReference type="PANTHER" id="PTHR21660:SF1">
    <property type="entry name" value="ACYL-COENZYME A THIOESTERASE 13"/>
    <property type="match status" value="1"/>
</dbReference>
<keyword evidence="5" id="KW-1185">Reference proteome</keyword>
<dbReference type="PANTHER" id="PTHR21660">
    <property type="entry name" value="THIOESTERASE SUPERFAMILY MEMBER-RELATED"/>
    <property type="match status" value="1"/>
</dbReference>
<dbReference type="Gene3D" id="3.10.129.10">
    <property type="entry name" value="Hotdog Thioesterase"/>
    <property type="match status" value="1"/>
</dbReference>
<evidence type="ECO:0000313" key="4">
    <source>
        <dbReference type="EMBL" id="KAJ4479421.1"/>
    </source>
</evidence>
<dbReference type="InterPro" id="IPR039298">
    <property type="entry name" value="ACOT13"/>
</dbReference>
<dbReference type="Pfam" id="PF03061">
    <property type="entry name" value="4HBT"/>
    <property type="match status" value="1"/>
</dbReference>
<evidence type="ECO:0000313" key="5">
    <source>
        <dbReference type="Proteomes" id="UP001150217"/>
    </source>
</evidence>
<dbReference type="InterPro" id="IPR006683">
    <property type="entry name" value="Thioestr_dom"/>
</dbReference>
<protein>
    <recommendedName>
        <fullName evidence="3">Thioesterase domain-containing protein</fullName>
    </recommendedName>
</protein>
<keyword evidence="2" id="KW-0378">Hydrolase</keyword>
<sequence length="197" mass="21232">MSSSSDSHTTFTSPYTHNVVGGSASNYIKKVLDDLVHIPSRRPPQKLFASTIMDSMILADVCIGSMAEEPARLEGKVVIQLVVNEGSSVYSEHMLNLANTVHGGCIAYFVDFCSSLALVALDVHQNNDYTLSVSQALNIVFHSPAALGETIRIVNMSVSSGGRSATGRTEIWNDSHKRIVASGTHIKMLPSKSKVKL</sequence>
<dbReference type="CDD" id="cd03443">
    <property type="entry name" value="PaaI_thioesterase"/>
    <property type="match status" value="1"/>
</dbReference>
<gene>
    <name evidence="4" type="ORF">C8R41DRAFT_772066</name>
</gene>
<evidence type="ECO:0000256" key="2">
    <source>
        <dbReference type="ARBA" id="ARBA00022801"/>
    </source>
</evidence>
<organism evidence="4 5">
    <name type="scientific">Lentinula lateritia</name>
    <dbReference type="NCBI Taxonomy" id="40482"/>
    <lineage>
        <taxon>Eukaryota</taxon>
        <taxon>Fungi</taxon>
        <taxon>Dikarya</taxon>
        <taxon>Basidiomycota</taxon>
        <taxon>Agaricomycotina</taxon>
        <taxon>Agaricomycetes</taxon>
        <taxon>Agaricomycetidae</taxon>
        <taxon>Agaricales</taxon>
        <taxon>Marasmiineae</taxon>
        <taxon>Omphalotaceae</taxon>
        <taxon>Lentinula</taxon>
    </lineage>
</organism>
<dbReference type="EMBL" id="JANVFT010000063">
    <property type="protein sequence ID" value="KAJ4479421.1"/>
    <property type="molecule type" value="Genomic_DNA"/>
</dbReference>
<comment type="caution">
    <text evidence="4">The sequence shown here is derived from an EMBL/GenBank/DDBJ whole genome shotgun (WGS) entry which is preliminary data.</text>
</comment>
<dbReference type="Proteomes" id="UP001150217">
    <property type="component" value="Unassembled WGS sequence"/>
</dbReference>
<proteinExistence type="inferred from homology"/>